<dbReference type="InterPro" id="IPR036465">
    <property type="entry name" value="vWFA_dom_sf"/>
</dbReference>
<evidence type="ECO:0000259" key="2">
    <source>
        <dbReference type="PROSITE" id="PS50234"/>
    </source>
</evidence>
<reference evidence="3 4" key="1">
    <citation type="submission" date="2006-09" db="EMBL/GenBank/DDBJ databases">
        <authorList>
            <person name="Emerson D."/>
            <person name="Ferriera S."/>
            <person name="Johnson J."/>
            <person name="Kravitz S."/>
            <person name="Halpern A."/>
            <person name="Remington K."/>
            <person name="Beeson K."/>
            <person name="Tran B."/>
            <person name="Rogers Y.-H."/>
            <person name="Friedman R."/>
            <person name="Venter J.C."/>
        </authorList>
    </citation>
    <scope>NUCLEOTIDE SEQUENCE [LARGE SCALE GENOMIC DNA]</scope>
    <source>
        <strain evidence="3 4">PV-1</strain>
    </source>
</reference>
<dbReference type="InterPro" id="IPR050768">
    <property type="entry name" value="UPF0353/GerABKA_families"/>
</dbReference>
<comment type="caution">
    <text evidence="3">The sequence shown here is derived from an EMBL/GenBank/DDBJ whole genome shotgun (WGS) entry which is preliminary data.</text>
</comment>
<keyword evidence="1" id="KW-1133">Transmembrane helix</keyword>
<dbReference type="Pfam" id="PF00092">
    <property type="entry name" value="VWA"/>
    <property type="match status" value="1"/>
</dbReference>
<dbReference type="EMBL" id="AATS01000013">
    <property type="protein sequence ID" value="EAU54018.1"/>
    <property type="molecule type" value="Genomic_DNA"/>
</dbReference>
<dbReference type="SUPFAM" id="SSF53300">
    <property type="entry name" value="vWA-like"/>
    <property type="match status" value="1"/>
</dbReference>
<feature type="domain" description="VWFA" evidence="2">
    <location>
        <begin position="108"/>
        <end position="311"/>
    </location>
</feature>
<dbReference type="InterPro" id="IPR002035">
    <property type="entry name" value="VWF_A"/>
</dbReference>
<gene>
    <name evidence="3" type="ORF">SPV1_03238</name>
</gene>
<dbReference type="PROSITE" id="PS50234">
    <property type="entry name" value="VWFA"/>
    <property type="match status" value="1"/>
</dbReference>
<protein>
    <submittedName>
        <fullName evidence="3">BatB protein, putative</fullName>
    </submittedName>
</protein>
<dbReference type="Proteomes" id="UP000005297">
    <property type="component" value="Unassembled WGS sequence"/>
</dbReference>
<dbReference type="PANTHER" id="PTHR22550">
    <property type="entry name" value="SPORE GERMINATION PROTEIN"/>
    <property type="match status" value="1"/>
</dbReference>
<feature type="transmembrane region" description="Helical" evidence="1">
    <location>
        <begin position="327"/>
        <end position="346"/>
    </location>
</feature>
<dbReference type="eggNOG" id="COG2304">
    <property type="taxonomic scope" value="Bacteria"/>
</dbReference>
<proteinExistence type="predicted"/>
<keyword evidence="1" id="KW-0812">Transmembrane</keyword>
<evidence type="ECO:0000256" key="1">
    <source>
        <dbReference type="SAM" id="Phobius"/>
    </source>
</evidence>
<accession>Q0EXM9</accession>
<name>Q0EXM9_9PROT</name>
<evidence type="ECO:0000313" key="4">
    <source>
        <dbReference type="Proteomes" id="UP000005297"/>
    </source>
</evidence>
<organism evidence="3 4">
    <name type="scientific">Mariprofundus ferrooxydans PV-1</name>
    <dbReference type="NCBI Taxonomy" id="314345"/>
    <lineage>
        <taxon>Bacteria</taxon>
        <taxon>Pseudomonadati</taxon>
        <taxon>Pseudomonadota</taxon>
        <taxon>Candidatius Mariprofundia</taxon>
        <taxon>Mariprofundales</taxon>
        <taxon>Mariprofundaceae</taxon>
        <taxon>Mariprofundus</taxon>
    </lineage>
</organism>
<dbReference type="InterPro" id="IPR033881">
    <property type="entry name" value="vWA_BatA_type"/>
</dbReference>
<evidence type="ECO:0000313" key="3">
    <source>
        <dbReference type="EMBL" id="EAU54018.1"/>
    </source>
</evidence>
<dbReference type="SMART" id="SM00327">
    <property type="entry name" value="VWA"/>
    <property type="match status" value="1"/>
</dbReference>
<dbReference type="AlphaFoldDB" id="Q0EXM9"/>
<dbReference type="CDD" id="cd01467">
    <property type="entry name" value="vWA_BatA_type"/>
    <property type="match status" value="1"/>
</dbReference>
<dbReference type="InParanoid" id="Q0EXM9"/>
<dbReference type="RefSeq" id="WP_009850958.1">
    <property type="nucleotide sequence ID" value="NZ_DS022295.1"/>
</dbReference>
<dbReference type="HOGENOM" id="CLU_024570_0_1_0"/>
<dbReference type="Gene3D" id="3.40.50.410">
    <property type="entry name" value="von Willebrand factor, type A domain"/>
    <property type="match status" value="1"/>
</dbReference>
<sequence length="355" mass="39056">MSRLAEGTAMSAFSFAGFELAWPWVLALLPLPWLVRRLLPAVQQTRAVAWIPFAAEFSALPHASTSTVSRQERIRMLLAALVWVLLLFAAARPAWYDDAVALPVSGRDLLLAVDISGSMQIKDFEMNGQQVSRLTATKAVARQFISRRVGDRVGLILFGSNAYVQTPLTFDRKTVITLLDEAAVGLAGKATAIGDAIGLAVKRLEQSNRDKRIASKEQVLILLTDGVNTAGQLSAPQAAELAAEHGLTIYTIGIGADAMTVQSFFGTQRVNPSADLDEKMLTDIATKTGGRYFRAHDTQELQKIYAMIDKLEPVARDRVVFRPRHSLFVWPLGLALLLGCALMLSMTEWRHVWKR</sequence>
<dbReference type="STRING" id="314344.AL013_12365"/>
<keyword evidence="4" id="KW-1185">Reference proteome</keyword>
<dbReference type="PANTHER" id="PTHR22550:SF18">
    <property type="entry name" value="VWFA DOMAIN-CONTAINING PROTEIN"/>
    <property type="match status" value="1"/>
</dbReference>
<feature type="transmembrane region" description="Helical" evidence="1">
    <location>
        <begin position="76"/>
        <end position="95"/>
    </location>
</feature>
<feature type="transmembrane region" description="Helical" evidence="1">
    <location>
        <begin position="12"/>
        <end position="35"/>
    </location>
</feature>
<keyword evidence="1" id="KW-0472">Membrane</keyword>